<evidence type="ECO:0000313" key="2">
    <source>
        <dbReference type="EMBL" id="SHF55885.1"/>
    </source>
</evidence>
<organism evidence="2 3">
    <name type="scientific">Streptoalloteichus hindustanus</name>
    <dbReference type="NCBI Taxonomy" id="2017"/>
    <lineage>
        <taxon>Bacteria</taxon>
        <taxon>Bacillati</taxon>
        <taxon>Actinomycetota</taxon>
        <taxon>Actinomycetes</taxon>
        <taxon>Pseudonocardiales</taxon>
        <taxon>Pseudonocardiaceae</taxon>
        <taxon>Streptoalloteichus</taxon>
    </lineage>
</organism>
<name>A0A1M5CM66_STRHI</name>
<dbReference type="STRING" id="2017.SAMN05444320_10488"/>
<dbReference type="AlphaFoldDB" id="A0A1M5CM66"/>
<sequence length="344" mass="38161">MSLDHSGHLGGPPPQVPPPLTDRNVYFTGKFMTAKDFAADTDYLLSRLRLHNRVFHGWGVVQGMAVTHHPRGECRNWAVVEPGWAIDRLGRELVLAARKPVCLPLGPSACGDQPSRDKPFLLCAKFDQQLAEEVPAFYDGAADAEAKQYNRYRDAVVLSLADLDTTDEQLVPLARIVPKGNGNYDIEPVPTPLSTTLTRITRINWTHGGDWNPVPELRVDFERPLRESTDAGRGVNQWTFLVEYSTDPKEARKPVPFRGPPRLDQSTRQSASYEWDPEFLHQLKPGTVIHVTLCCDFLEDERGCAVDGTFLLGRLPSGNGAPGGDFRSWLVIGGGRAGGEERRT</sequence>
<protein>
    <submittedName>
        <fullName evidence="2">Uncharacterized protein</fullName>
    </submittedName>
</protein>
<proteinExistence type="predicted"/>
<dbReference type="RefSeq" id="WP_073482938.1">
    <property type="nucleotide sequence ID" value="NZ_FQVN01000004.1"/>
</dbReference>
<evidence type="ECO:0000313" key="3">
    <source>
        <dbReference type="Proteomes" id="UP000184501"/>
    </source>
</evidence>
<gene>
    <name evidence="2" type="ORF">SAMN05444320_10488</name>
</gene>
<evidence type="ECO:0000256" key="1">
    <source>
        <dbReference type="SAM" id="MobiDB-lite"/>
    </source>
</evidence>
<accession>A0A1M5CM66</accession>
<keyword evidence="3" id="KW-1185">Reference proteome</keyword>
<feature type="compositionally biased region" description="Pro residues" evidence="1">
    <location>
        <begin position="11"/>
        <end position="20"/>
    </location>
</feature>
<feature type="region of interest" description="Disordered" evidence="1">
    <location>
        <begin position="1"/>
        <end position="20"/>
    </location>
</feature>
<dbReference type="OrthoDB" id="3983694at2"/>
<dbReference type="Proteomes" id="UP000184501">
    <property type="component" value="Unassembled WGS sequence"/>
</dbReference>
<reference evidence="2 3" key="1">
    <citation type="submission" date="2016-11" db="EMBL/GenBank/DDBJ databases">
        <authorList>
            <person name="Jaros S."/>
            <person name="Januszkiewicz K."/>
            <person name="Wedrychowicz H."/>
        </authorList>
    </citation>
    <scope>NUCLEOTIDE SEQUENCE [LARGE SCALE GENOMIC DNA]</scope>
    <source>
        <strain evidence="2 3">DSM 44523</strain>
    </source>
</reference>
<dbReference type="EMBL" id="FQVN01000004">
    <property type="protein sequence ID" value="SHF55885.1"/>
    <property type="molecule type" value="Genomic_DNA"/>
</dbReference>